<protein>
    <submittedName>
        <fullName evidence="1">Uncharacterized protein</fullName>
    </submittedName>
</protein>
<accession>A0A948RU09</accession>
<organism evidence="1 2">
    <name type="scientific">Eiseniibacteriota bacterium</name>
    <dbReference type="NCBI Taxonomy" id="2212470"/>
    <lineage>
        <taxon>Bacteria</taxon>
        <taxon>Candidatus Eiseniibacteriota</taxon>
    </lineage>
</organism>
<evidence type="ECO:0000313" key="2">
    <source>
        <dbReference type="Proteomes" id="UP000777784"/>
    </source>
</evidence>
<dbReference type="EMBL" id="JAHJDP010000039">
    <property type="protein sequence ID" value="MBU2690870.1"/>
    <property type="molecule type" value="Genomic_DNA"/>
</dbReference>
<gene>
    <name evidence="1" type="ORF">KJ970_08055</name>
</gene>
<evidence type="ECO:0000313" key="1">
    <source>
        <dbReference type="EMBL" id="MBU2690870.1"/>
    </source>
</evidence>
<proteinExistence type="predicted"/>
<reference evidence="1" key="1">
    <citation type="submission" date="2021-05" db="EMBL/GenBank/DDBJ databases">
        <title>Energy efficiency and biological interactions define the core microbiome of deep oligotrophic groundwater.</title>
        <authorList>
            <person name="Mehrshad M."/>
            <person name="Lopez-Fernandez M."/>
            <person name="Bell E."/>
            <person name="Bernier-Latmani R."/>
            <person name="Bertilsson S."/>
            <person name="Dopson M."/>
        </authorList>
    </citation>
    <scope>NUCLEOTIDE SEQUENCE</scope>
    <source>
        <strain evidence="1">Modern_marine.mb.64</strain>
    </source>
</reference>
<sequence length="56" mass="6632">MAREGFTYLLDSGDDGTIHIEQILEYNLDPDYLKELLLYKLTLETRKRLEVTRLSK</sequence>
<name>A0A948RU09_UNCEI</name>
<comment type="caution">
    <text evidence="1">The sequence shown here is derived from an EMBL/GenBank/DDBJ whole genome shotgun (WGS) entry which is preliminary data.</text>
</comment>
<dbReference type="Proteomes" id="UP000777784">
    <property type="component" value="Unassembled WGS sequence"/>
</dbReference>
<dbReference type="AlphaFoldDB" id="A0A948RU09"/>